<feature type="compositionally biased region" description="Basic and acidic residues" evidence="1">
    <location>
        <begin position="481"/>
        <end position="490"/>
    </location>
</feature>
<gene>
    <name evidence="2" type="ORF">AMS68_003517</name>
</gene>
<feature type="region of interest" description="Disordered" evidence="1">
    <location>
        <begin position="260"/>
        <end position="350"/>
    </location>
</feature>
<organism evidence="2 3">
    <name type="scientific">Peltaster fructicola</name>
    <dbReference type="NCBI Taxonomy" id="286661"/>
    <lineage>
        <taxon>Eukaryota</taxon>
        <taxon>Fungi</taxon>
        <taxon>Dikarya</taxon>
        <taxon>Ascomycota</taxon>
        <taxon>Pezizomycotina</taxon>
        <taxon>Dothideomycetes</taxon>
        <taxon>Dothideomycetes incertae sedis</taxon>
        <taxon>Peltaster</taxon>
    </lineage>
</organism>
<dbReference type="Proteomes" id="UP000503462">
    <property type="component" value="Chromosome 2"/>
</dbReference>
<evidence type="ECO:0000256" key="1">
    <source>
        <dbReference type="SAM" id="MobiDB-lite"/>
    </source>
</evidence>
<dbReference type="EMBL" id="CP051140">
    <property type="protein sequence ID" value="QIW97999.1"/>
    <property type="molecule type" value="Genomic_DNA"/>
</dbReference>
<feature type="region of interest" description="Disordered" evidence="1">
    <location>
        <begin position="442"/>
        <end position="492"/>
    </location>
</feature>
<feature type="compositionally biased region" description="Basic and acidic residues" evidence="1">
    <location>
        <begin position="442"/>
        <end position="452"/>
    </location>
</feature>
<feature type="compositionally biased region" description="Polar residues" evidence="1">
    <location>
        <begin position="50"/>
        <end position="59"/>
    </location>
</feature>
<accession>A0A6H0XU73</accession>
<proteinExistence type="predicted"/>
<feature type="compositionally biased region" description="Polar residues" evidence="1">
    <location>
        <begin position="21"/>
        <end position="34"/>
    </location>
</feature>
<feature type="compositionally biased region" description="Polar residues" evidence="1">
    <location>
        <begin position="1"/>
        <end position="13"/>
    </location>
</feature>
<reference evidence="2 3" key="1">
    <citation type="journal article" date="2016" name="Sci. Rep.">
        <title>Peltaster fructicola genome reveals evolution from an invasive phytopathogen to an ectophytic parasite.</title>
        <authorList>
            <person name="Xu C."/>
            <person name="Chen H."/>
            <person name="Gleason M.L."/>
            <person name="Xu J.R."/>
            <person name="Liu H."/>
            <person name="Zhang R."/>
            <person name="Sun G."/>
        </authorList>
    </citation>
    <scope>NUCLEOTIDE SEQUENCE [LARGE SCALE GENOMIC DNA]</scope>
    <source>
        <strain evidence="2 3">LNHT1506</strain>
    </source>
</reference>
<keyword evidence="3" id="KW-1185">Reference proteome</keyword>
<feature type="compositionally biased region" description="Polar residues" evidence="1">
    <location>
        <begin position="73"/>
        <end position="85"/>
    </location>
</feature>
<name>A0A6H0XU73_9PEZI</name>
<evidence type="ECO:0000313" key="2">
    <source>
        <dbReference type="EMBL" id="QIW97999.1"/>
    </source>
</evidence>
<sequence length="747" mass="84380">MVRASRSSVNGVSRSERPRRQTTIVIDSPSTSLTPEPATRSPLPKRQKSFRLSMTNQKGETQEVLYRTHDPQINETTLPLQTEKTQSAEKEQAPRQLTKPLVPTASSKIQLNSPDNIEEYIFSSDDEDDIDDTEDMMDTRSHISLSSDDPPPDQQGIDTRPWLSMSDEQRTHYESMFVNVTQPAIGQSWSYTEEYQAQIDRMMLAYVEDFPLSAWMVGEAVATRAYHYCNQRTRWRLLGVRIYGADRLPDIFQPRVSYTGPTPTGAQPIPHPQHMAPPGTLPPTHVRPPSRQSQIHQEHVVPPTVIRSTVPAQPIPTEDSKFPQSSPPIDLTKPVQTHGHPRQRTQKAMVKTTQKKVKEVEAETPTPVVVPPYPVRARPDRKPIGRAGRTRRLAEAKLFAWNREMDFQAAQEAATWDDSIYDPKTLEAMAEVRKHNAPIIERLDREVTEKQRLSRNSKRQQQQSSDGPIEAQPRPGRKKKDPNDKSESNDPYHAGYFAYATAEIEDKWKPLGYHNPDYVLRAAEADKLTLDELETIKLCWNPGRKGLTYDLTQAVFSARDTVLTRRQLAKTPILTRRAAECIIDFSPDYLWRDILLRICSEAGCGNKDVRERFCLNGCHADKATFTKRISAALGQKQTQGKTKGYAQGEWEFYEASGEDFKNYIEFFGKRSTTRNMKVGLKRRYGSNAADGTARDEEGKPLEADADIGSSSMSIAPSDDAVMEDAEQEPNDDAVSAQDSDALDMLSD</sequence>
<feature type="region of interest" description="Disordered" evidence="1">
    <location>
        <begin position="1"/>
        <end position="95"/>
    </location>
</feature>
<feature type="compositionally biased region" description="Basic and acidic residues" evidence="1">
    <location>
        <begin position="692"/>
        <end position="702"/>
    </location>
</feature>
<protein>
    <submittedName>
        <fullName evidence="2">Uncharacterized protein</fullName>
    </submittedName>
</protein>
<feature type="compositionally biased region" description="Acidic residues" evidence="1">
    <location>
        <begin position="720"/>
        <end position="731"/>
    </location>
</feature>
<feature type="region of interest" description="Disordered" evidence="1">
    <location>
        <begin position="687"/>
        <end position="747"/>
    </location>
</feature>
<evidence type="ECO:0000313" key="3">
    <source>
        <dbReference type="Proteomes" id="UP000503462"/>
    </source>
</evidence>
<dbReference type="OrthoDB" id="3943769at2759"/>
<dbReference type="AlphaFoldDB" id="A0A6H0XU73"/>